<sequence>MANHGSFTKVTALLAICVIITAYGRPTDLDSDGNGNSVSFIVGGLNNLLDFGLSNPAHLETQKEGIIVQKCFCPENLNGCLCQKEIKGGFTNIASRGFVHDTKNFNAENDRGSKDGDRAKKDTSVLSPAQQFMDSLPPDSIVQIIIDNLPDGLREKFKSIVNNRLHQRD</sequence>
<evidence type="ECO:0000313" key="1">
    <source>
        <dbReference type="EMBL" id="EKC26801.1"/>
    </source>
</evidence>
<accession>K1QZ35</accession>
<organism evidence="1">
    <name type="scientific">Magallana gigas</name>
    <name type="common">Pacific oyster</name>
    <name type="synonym">Crassostrea gigas</name>
    <dbReference type="NCBI Taxonomy" id="29159"/>
    <lineage>
        <taxon>Eukaryota</taxon>
        <taxon>Metazoa</taxon>
        <taxon>Spiralia</taxon>
        <taxon>Lophotrochozoa</taxon>
        <taxon>Mollusca</taxon>
        <taxon>Bivalvia</taxon>
        <taxon>Autobranchia</taxon>
        <taxon>Pteriomorphia</taxon>
        <taxon>Ostreida</taxon>
        <taxon>Ostreoidea</taxon>
        <taxon>Ostreidae</taxon>
        <taxon>Magallana</taxon>
    </lineage>
</organism>
<name>K1QZ35_MAGGI</name>
<proteinExistence type="predicted"/>
<dbReference type="EMBL" id="JH818275">
    <property type="protein sequence ID" value="EKC26801.1"/>
    <property type="molecule type" value="Genomic_DNA"/>
</dbReference>
<dbReference type="AlphaFoldDB" id="K1QZ35"/>
<dbReference type="InParanoid" id="K1QZ35"/>
<protein>
    <submittedName>
        <fullName evidence="1">Uncharacterized protein</fullName>
    </submittedName>
</protein>
<gene>
    <name evidence="1" type="ORF">CGI_10011616</name>
</gene>
<reference evidence="1" key="1">
    <citation type="journal article" date="2012" name="Nature">
        <title>The oyster genome reveals stress adaptation and complexity of shell formation.</title>
        <authorList>
            <person name="Zhang G."/>
            <person name="Fang X."/>
            <person name="Guo X."/>
            <person name="Li L."/>
            <person name="Luo R."/>
            <person name="Xu F."/>
            <person name="Yang P."/>
            <person name="Zhang L."/>
            <person name="Wang X."/>
            <person name="Qi H."/>
            <person name="Xiong Z."/>
            <person name="Que H."/>
            <person name="Xie Y."/>
            <person name="Holland P.W."/>
            <person name="Paps J."/>
            <person name="Zhu Y."/>
            <person name="Wu F."/>
            <person name="Chen Y."/>
            <person name="Wang J."/>
            <person name="Peng C."/>
            <person name="Meng J."/>
            <person name="Yang L."/>
            <person name="Liu J."/>
            <person name="Wen B."/>
            <person name="Zhang N."/>
            <person name="Huang Z."/>
            <person name="Zhu Q."/>
            <person name="Feng Y."/>
            <person name="Mount A."/>
            <person name="Hedgecock D."/>
            <person name="Xu Z."/>
            <person name="Liu Y."/>
            <person name="Domazet-Loso T."/>
            <person name="Du Y."/>
            <person name="Sun X."/>
            <person name="Zhang S."/>
            <person name="Liu B."/>
            <person name="Cheng P."/>
            <person name="Jiang X."/>
            <person name="Li J."/>
            <person name="Fan D."/>
            <person name="Wang W."/>
            <person name="Fu W."/>
            <person name="Wang T."/>
            <person name="Wang B."/>
            <person name="Zhang J."/>
            <person name="Peng Z."/>
            <person name="Li Y."/>
            <person name="Li N."/>
            <person name="Wang J."/>
            <person name="Chen M."/>
            <person name="He Y."/>
            <person name="Tan F."/>
            <person name="Song X."/>
            <person name="Zheng Q."/>
            <person name="Huang R."/>
            <person name="Yang H."/>
            <person name="Du X."/>
            <person name="Chen L."/>
            <person name="Yang M."/>
            <person name="Gaffney P.M."/>
            <person name="Wang S."/>
            <person name="Luo L."/>
            <person name="She Z."/>
            <person name="Ming Y."/>
            <person name="Huang W."/>
            <person name="Zhang S."/>
            <person name="Huang B."/>
            <person name="Zhang Y."/>
            <person name="Qu T."/>
            <person name="Ni P."/>
            <person name="Miao G."/>
            <person name="Wang J."/>
            <person name="Wang Q."/>
            <person name="Steinberg C.E."/>
            <person name="Wang H."/>
            <person name="Li N."/>
            <person name="Qian L."/>
            <person name="Zhang G."/>
            <person name="Li Y."/>
            <person name="Yang H."/>
            <person name="Liu X."/>
            <person name="Wang J."/>
            <person name="Yin Y."/>
            <person name="Wang J."/>
        </authorList>
    </citation>
    <scope>NUCLEOTIDE SEQUENCE [LARGE SCALE GENOMIC DNA]</scope>
    <source>
        <strain evidence="1">05x7-T-G4-1.051#20</strain>
    </source>
</reference>
<dbReference type="HOGENOM" id="CLU_1580019_0_0_1"/>